<keyword evidence="3" id="KW-1185">Reference proteome</keyword>
<comment type="caution">
    <text evidence="2">The sequence shown here is derived from an EMBL/GenBank/DDBJ whole genome shotgun (WGS) entry which is preliminary data.</text>
</comment>
<protein>
    <submittedName>
        <fullName evidence="2">Uncharacterized protein</fullName>
    </submittedName>
</protein>
<evidence type="ECO:0000313" key="3">
    <source>
        <dbReference type="Proteomes" id="UP000835052"/>
    </source>
</evidence>
<accession>A0A8S1HEI0</accession>
<organism evidence="2 3">
    <name type="scientific">Caenorhabditis auriculariae</name>
    <dbReference type="NCBI Taxonomy" id="2777116"/>
    <lineage>
        <taxon>Eukaryota</taxon>
        <taxon>Metazoa</taxon>
        <taxon>Ecdysozoa</taxon>
        <taxon>Nematoda</taxon>
        <taxon>Chromadorea</taxon>
        <taxon>Rhabditida</taxon>
        <taxon>Rhabditina</taxon>
        <taxon>Rhabditomorpha</taxon>
        <taxon>Rhabditoidea</taxon>
        <taxon>Rhabditidae</taxon>
        <taxon>Peloderinae</taxon>
        <taxon>Caenorhabditis</taxon>
    </lineage>
</organism>
<evidence type="ECO:0000256" key="1">
    <source>
        <dbReference type="SAM" id="MobiDB-lite"/>
    </source>
</evidence>
<feature type="region of interest" description="Disordered" evidence="1">
    <location>
        <begin position="1"/>
        <end position="36"/>
    </location>
</feature>
<name>A0A8S1HEI0_9PELO</name>
<sequence length="94" mass="10727">MEVESATGRRDNDEVSEFGALRQGRAQTRKSMDGASKRAEEVYWLRWCYFVKIKKIAGFIKDLKNRGCPVGGRDFEAAVETGFHENQFTSYAIN</sequence>
<reference evidence="2" key="1">
    <citation type="submission" date="2020-10" db="EMBL/GenBank/DDBJ databases">
        <authorList>
            <person name="Kikuchi T."/>
        </authorList>
    </citation>
    <scope>NUCLEOTIDE SEQUENCE</scope>
    <source>
        <strain evidence="2">NKZ352</strain>
    </source>
</reference>
<proteinExistence type="predicted"/>
<dbReference type="Proteomes" id="UP000835052">
    <property type="component" value="Unassembled WGS sequence"/>
</dbReference>
<evidence type="ECO:0000313" key="2">
    <source>
        <dbReference type="EMBL" id="CAD6194154.1"/>
    </source>
</evidence>
<gene>
    <name evidence="2" type="ORF">CAUJ_LOCUS10073</name>
</gene>
<dbReference type="EMBL" id="CAJGYM010000042">
    <property type="protein sequence ID" value="CAD6194154.1"/>
    <property type="molecule type" value="Genomic_DNA"/>
</dbReference>
<dbReference type="AlphaFoldDB" id="A0A8S1HEI0"/>